<keyword evidence="1" id="KW-0472">Membrane</keyword>
<protein>
    <recommendedName>
        <fullName evidence="4">Transmembrane protein</fullName>
    </recommendedName>
</protein>
<evidence type="ECO:0008006" key="4">
    <source>
        <dbReference type="Google" id="ProtNLM"/>
    </source>
</evidence>
<accession>A0A2K8SD55</accession>
<evidence type="ECO:0000313" key="3">
    <source>
        <dbReference type="Proteomes" id="UP000231823"/>
    </source>
</evidence>
<name>A0A2K8SD55_9MOLU</name>
<feature type="transmembrane region" description="Helical" evidence="1">
    <location>
        <begin position="43"/>
        <end position="66"/>
    </location>
</feature>
<dbReference type="AlphaFoldDB" id="A0A2K8SD55"/>
<organism evidence="2 3">
    <name type="scientific">Spiroplasma floricola 23-6</name>
    <dbReference type="NCBI Taxonomy" id="1336749"/>
    <lineage>
        <taxon>Bacteria</taxon>
        <taxon>Bacillati</taxon>
        <taxon>Mycoplasmatota</taxon>
        <taxon>Mollicutes</taxon>
        <taxon>Entomoplasmatales</taxon>
        <taxon>Spiroplasmataceae</taxon>
        <taxon>Spiroplasma</taxon>
    </lineage>
</organism>
<dbReference type="OrthoDB" id="389612at2"/>
<sequence length="183" mass="21487">MDFKLIKTDLRKPILWFGSITLSLIVICSIILLSIPLSTKEKITLVCQINLNFILIYLVCLTTNLSKTSVSLFYNMEVTTNIETEEKTLKIIKNRFVYTFIILFTVGAFFIELTSGSLINKISWAENAKKTWWIFFILFWINFTYLILFFEITKYLISLNEDFKKAYLDFIKNPPKKEVETKS</sequence>
<evidence type="ECO:0000256" key="1">
    <source>
        <dbReference type="SAM" id="Phobius"/>
    </source>
</evidence>
<feature type="transmembrane region" description="Helical" evidence="1">
    <location>
        <begin position="14"/>
        <end position="37"/>
    </location>
</feature>
<proteinExistence type="predicted"/>
<dbReference type="RefSeq" id="WP_100916141.1">
    <property type="nucleotide sequence ID" value="NZ_CP025057.1"/>
</dbReference>
<feature type="transmembrane region" description="Helical" evidence="1">
    <location>
        <begin position="96"/>
        <end position="119"/>
    </location>
</feature>
<keyword evidence="1" id="KW-1133">Transmembrane helix</keyword>
<keyword evidence="3" id="KW-1185">Reference proteome</keyword>
<dbReference type="EMBL" id="CP025057">
    <property type="protein sequence ID" value="AUB31148.1"/>
    <property type="molecule type" value="Genomic_DNA"/>
</dbReference>
<evidence type="ECO:0000313" key="2">
    <source>
        <dbReference type="EMBL" id="AUB31148.1"/>
    </source>
</evidence>
<feature type="transmembrane region" description="Helical" evidence="1">
    <location>
        <begin position="131"/>
        <end position="150"/>
    </location>
</feature>
<keyword evidence="1" id="KW-0812">Transmembrane</keyword>
<dbReference type="KEGG" id="sfz:SFLOR_v1c00870"/>
<gene>
    <name evidence="2" type="ORF">SFLOR_v1c00870</name>
</gene>
<dbReference type="Proteomes" id="UP000231823">
    <property type="component" value="Chromosome"/>
</dbReference>
<reference evidence="2 3" key="1">
    <citation type="submission" date="2017-12" db="EMBL/GenBank/DDBJ databases">
        <title>Complete genome sequence of Spiroplasma floricola 23-6 (ATCC 29989).</title>
        <authorList>
            <person name="Tsai Y.-M."/>
            <person name="Wu P.-S."/>
            <person name="Lo W.-S."/>
            <person name="Kuo C.-H."/>
        </authorList>
    </citation>
    <scope>NUCLEOTIDE SEQUENCE [LARGE SCALE GENOMIC DNA]</scope>
    <source>
        <strain evidence="2 3">23-6</strain>
    </source>
</reference>